<gene>
    <name evidence="1" type="ORF">Hyperionvirus5_47</name>
</gene>
<sequence>MKRSIIYRMKWSERGHRNLCLPKLNINNTTNVLINFSVIKVENDCVCVIYGILLMFGGARIGLY</sequence>
<evidence type="ECO:0000313" key="1">
    <source>
        <dbReference type="EMBL" id="AYV83241.1"/>
    </source>
</evidence>
<protein>
    <submittedName>
        <fullName evidence="1">Uncharacterized protein</fullName>
    </submittedName>
</protein>
<reference evidence="1" key="1">
    <citation type="submission" date="2018-10" db="EMBL/GenBank/DDBJ databases">
        <title>Hidden diversity of soil giant viruses.</title>
        <authorList>
            <person name="Schulz F."/>
            <person name="Alteio L."/>
            <person name="Goudeau D."/>
            <person name="Ryan E.M."/>
            <person name="Malmstrom R.R."/>
            <person name="Blanchard J."/>
            <person name="Woyke T."/>
        </authorList>
    </citation>
    <scope>NUCLEOTIDE SEQUENCE</scope>
    <source>
        <strain evidence="1">HYV1</strain>
    </source>
</reference>
<accession>A0A3G5AAL6</accession>
<dbReference type="EMBL" id="MK072387">
    <property type="protein sequence ID" value="AYV83241.1"/>
    <property type="molecule type" value="Genomic_DNA"/>
</dbReference>
<organism evidence="1">
    <name type="scientific">Hyperionvirus sp</name>
    <dbReference type="NCBI Taxonomy" id="2487770"/>
    <lineage>
        <taxon>Viruses</taxon>
        <taxon>Varidnaviria</taxon>
        <taxon>Bamfordvirae</taxon>
        <taxon>Nucleocytoviricota</taxon>
        <taxon>Megaviricetes</taxon>
        <taxon>Imitervirales</taxon>
        <taxon>Mimiviridae</taxon>
        <taxon>Klosneuvirinae</taxon>
    </lineage>
</organism>
<name>A0A3G5AAL6_9VIRU</name>
<proteinExistence type="predicted"/>